<dbReference type="RefSeq" id="WP_055067578.1">
    <property type="nucleotide sequence ID" value="NZ_CP173697.1"/>
</dbReference>
<gene>
    <name evidence="2" type="ORF">M72_26891</name>
</gene>
<evidence type="ECO:0000256" key="1">
    <source>
        <dbReference type="SAM" id="Phobius"/>
    </source>
</evidence>
<dbReference type="Gene3D" id="1.20.120.1220">
    <property type="match status" value="1"/>
</dbReference>
<dbReference type="EMBL" id="CVRR01000013">
    <property type="protein sequence ID" value="CRL36690.1"/>
    <property type="molecule type" value="Genomic_DNA"/>
</dbReference>
<dbReference type="STRING" id="301302.ERS852420_01970"/>
<feature type="transmembrane region" description="Helical" evidence="1">
    <location>
        <begin position="101"/>
        <end position="120"/>
    </location>
</feature>
<reference evidence="3" key="1">
    <citation type="submission" date="2015-05" db="EMBL/GenBank/DDBJ databases">
        <authorList>
            <consortium name="Pathogen Informatics"/>
        </authorList>
    </citation>
    <scope>NUCLEOTIDE SEQUENCE [LARGE SCALE GENOMIC DNA]</scope>
    <source>
        <strain evidence="3">M72</strain>
    </source>
</reference>
<dbReference type="Proteomes" id="UP000049979">
    <property type="component" value="Unassembled WGS sequence"/>
</dbReference>
<evidence type="ECO:0008006" key="4">
    <source>
        <dbReference type="Google" id="ProtNLM"/>
    </source>
</evidence>
<accession>A0A0M6WIV1</accession>
<feature type="transmembrane region" description="Helical" evidence="1">
    <location>
        <begin position="55"/>
        <end position="72"/>
    </location>
</feature>
<evidence type="ECO:0000313" key="2">
    <source>
        <dbReference type="EMBL" id="CRL36690.1"/>
    </source>
</evidence>
<protein>
    <recommendedName>
        <fullName evidence="4">Prepilin type IV endopeptidase peptidase domain-containing protein</fullName>
    </recommendedName>
</protein>
<feature type="transmembrane region" description="Helical" evidence="1">
    <location>
        <begin position="30"/>
        <end position="49"/>
    </location>
</feature>
<keyword evidence="1" id="KW-1133">Transmembrane helix</keyword>
<keyword evidence="1" id="KW-0812">Transmembrane</keyword>
<name>A0A0M6WIV1_9FIRM</name>
<dbReference type="AlphaFoldDB" id="A0A0M6WIV1"/>
<keyword evidence="1" id="KW-0472">Membrane</keyword>
<evidence type="ECO:0000313" key="3">
    <source>
        <dbReference type="Proteomes" id="UP000049979"/>
    </source>
</evidence>
<keyword evidence="3" id="KW-1185">Reference proteome</keyword>
<sequence length="146" mass="16084">MQNNYEMIRMCILTFGLAGLSWEDMRKQELHGWAILLLGISGMAVSLLGGCWKNPVWFFGLLPGIFMLILAWSTRESIGYGDGLVILGMGCFYALGEIMGIVMIAITIAGITALGLLVFGHKNRRSEFPFVPFLLGAHLVMWGLQG</sequence>
<dbReference type="OrthoDB" id="2057245at2"/>
<organism evidence="2 3">
    <name type="scientific">Roseburia faecis</name>
    <dbReference type="NCBI Taxonomy" id="301302"/>
    <lineage>
        <taxon>Bacteria</taxon>
        <taxon>Bacillati</taxon>
        <taxon>Bacillota</taxon>
        <taxon>Clostridia</taxon>
        <taxon>Lachnospirales</taxon>
        <taxon>Lachnospiraceae</taxon>
        <taxon>Roseburia</taxon>
    </lineage>
</organism>
<proteinExistence type="predicted"/>
<feature type="transmembrane region" description="Helical" evidence="1">
    <location>
        <begin position="127"/>
        <end position="144"/>
    </location>
</feature>